<organism evidence="1 2">
    <name type="scientific">Cercospora beticola</name>
    <name type="common">Sugarbeet leaf spot fungus</name>
    <dbReference type="NCBI Taxonomy" id="122368"/>
    <lineage>
        <taxon>Eukaryota</taxon>
        <taxon>Fungi</taxon>
        <taxon>Dikarya</taxon>
        <taxon>Ascomycota</taxon>
        <taxon>Pezizomycotina</taxon>
        <taxon>Dothideomycetes</taxon>
        <taxon>Dothideomycetidae</taxon>
        <taxon>Mycosphaerellales</taxon>
        <taxon>Mycosphaerellaceae</taxon>
        <taxon>Cercospora</taxon>
    </lineage>
</organism>
<dbReference type="OrthoDB" id="10395219at2759"/>
<dbReference type="Proteomes" id="UP000230605">
    <property type="component" value="Chromosome 1"/>
</dbReference>
<comment type="caution">
    <text evidence="1">The sequence shown here is derived from an EMBL/GenBank/DDBJ whole genome shotgun (WGS) entry which is preliminary data.</text>
</comment>
<sequence length="40" mass="4178">MPPSTSSGSSTAVKTTTRPVKVPCWCGDDCQCCIIPCSVM</sequence>
<dbReference type="AlphaFoldDB" id="A0A2G5IBZ0"/>
<proteinExistence type="predicted"/>
<name>A0A2G5IBZ0_CERBT</name>
<evidence type="ECO:0000313" key="2">
    <source>
        <dbReference type="Proteomes" id="UP000230605"/>
    </source>
</evidence>
<protein>
    <submittedName>
        <fullName evidence="1">Uncharacterized protein</fullName>
    </submittedName>
</protein>
<gene>
    <name evidence="1" type="ORF">CB0940_01784</name>
</gene>
<dbReference type="EMBL" id="LKMD01000100">
    <property type="protein sequence ID" value="PIB01993.1"/>
    <property type="molecule type" value="Genomic_DNA"/>
</dbReference>
<accession>A0A2G5IBZ0</accession>
<reference evidence="1 2" key="1">
    <citation type="submission" date="2015-10" db="EMBL/GenBank/DDBJ databases">
        <title>The cercosporin biosynthetic gene cluster was horizontally transferred to several fungal lineages and shown to be expanded in Cercospora beticola based on microsynteny with recipient genomes.</title>
        <authorList>
            <person name="De Jonge R."/>
            <person name="Ebert M.K."/>
            <person name="Suttle J.C."/>
            <person name="Jurick Ii W.M."/>
            <person name="Secor G.A."/>
            <person name="Thomma B.P."/>
            <person name="Van De Peer Y."/>
            <person name="Bolton M.D."/>
        </authorList>
    </citation>
    <scope>NUCLEOTIDE SEQUENCE [LARGE SCALE GENOMIC DNA]</scope>
    <source>
        <strain evidence="1 2">09-40</strain>
    </source>
</reference>
<evidence type="ECO:0000313" key="1">
    <source>
        <dbReference type="EMBL" id="PIB01993.1"/>
    </source>
</evidence>